<reference evidence="2" key="1">
    <citation type="submission" date="2022-11" db="UniProtKB">
        <authorList>
            <consortium name="WormBaseParasite"/>
        </authorList>
    </citation>
    <scope>IDENTIFICATION</scope>
</reference>
<dbReference type="WBParaSite" id="JU765_v2.g6373.t1">
    <property type="protein sequence ID" value="JU765_v2.g6373.t1"/>
    <property type="gene ID" value="JU765_v2.g6373"/>
</dbReference>
<evidence type="ECO:0000313" key="1">
    <source>
        <dbReference type="Proteomes" id="UP000887576"/>
    </source>
</evidence>
<proteinExistence type="predicted"/>
<dbReference type="Proteomes" id="UP000887576">
    <property type="component" value="Unplaced"/>
</dbReference>
<organism evidence="1 2">
    <name type="scientific">Panagrolaimus sp. JU765</name>
    <dbReference type="NCBI Taxonomy" id="591449"/>
    <lineage>
        <taxon>Eukaryota</taxon>
        <taxon>Metazoa</taxon>
        <taxon>Ecdysozoa</taxon>
        <taxon>Nematoda</taxon>
        <taxon>Chromadorea</taxon>
        <taxon>Rhabditida</taxon>
        <taxon>Tylenchina</taxon>
        <taxon>Panagrolaimomorpha</taxon>
        <taxon>Panagrolaimoidea</taxon>
        <taxon>Panagrolaimidae</taxon>
        <taxon>Panagrolaimus</taxon>
    </lineage>
</organism>
<sequence length="544" mass="62425">MKDYNPDGITGIGGDRIFIDALYFYQRSKEDLKDIGNKVDGKIVETTERGKIEYFCCTHYLKAINHVLSKIQSVSKEDAKIHYLDYIRWNRDIIETELDYFKCIEHLQHIVPNITECQENFESIISNHCQLTTEDESIVNQYIHSYERVERFSRKFGKTYKLALQHTGRLFINYINILKNRGYIKKFDRQGITFDDLKKQAEFLIAGLKHVDDDLRKNIEEAFKLYEEYCEFDDGYAKTNDELICKALELAHSRATENILQAALRNIKETIHYIKEKAKEKAAEAFEAGKLCTNLIRHPVETGKDVVKAFRHYRRTFEEIIKFAKNSPLKFAFLIGGGFVLGVIGCVTAAVIFSPLVPVALAGATALAIGGSFGSLAAGTALTTMAAGARAAEVIDEAEQRVALQEAKEAALKAKNEKEGKKIAEKVAYNCYIREELRKTKKIAEENVQRMQMENKIKEERERQIDLAIALLNPEELEEEEANLENAEKEFEMNIQEIHDKMIQTRNDLDLYSEDMHKIDEGRSALNRRLQHVANYNKPVNQEV</sequence>
<accession>A0AC34RFV0</accession>
<protein>
    <submittedName>
        <fullName evidence="2">Uncharacterized protein</fullName>
    </submittedName>
</protein>
<evidence type="ECO:0000313" key="2">
    <source>
        <dbReference type="WBParaSite" id="JU765_v2.g6373.t1"/>
    </source>
</evidence>
<name>A0AC34RFV0_9BILA</name>